<dbReference type="PANTHER" id="PTHR22406:SF5">
    <property type="entry name" value="SLAIN MOTIF-CONTAINING PROTEIN-LIKE"/>
    <property type="match status" value="1"/>
</dbReference>
<comment type="caution">
    <text evidence="4">The sequence shown here is derived from an EMBL/GenBank/DDBJ whole genome shotgun (WGS) entry which is preliminary data.</text>
</comment>
<protein>
    <submittedName>
        <fullName evidence="4">Uncharacterized protein</fullName>
    </submittedName>
</protein>
<dbReference type="PANTHER" id="PTHR22406">
    <property type="entry name" value="NASCENT POLYPEPTIDE-ASSOCIATED COMPLEX SUBUNIT ALPHA, MUSCLE-SPECIFIC FORM"/>
    <property type="match status" value="1"/>
</dbReference>
<feature type="compositionally biased region" description="Polar residues" evidence="3">
    <location>
        <begin position="18"/>
        <end position="58"/>
    </location>
</feature>
<keyword evidence="2" id="KW-0175">Coiled coil</keyword>
<accession>A0ABV0PK52</accession>
<feature type="region of interest" description="Disordered" evidence="3">
    <location>
        <begin position="71"/>
        <end position="104"/>
    </location>
</feature>
<proteinExistence type="inferred from homology"/>
<reference evidence="4 5" key="1">
    <citation type="submission" date="2021-06" db="EMBL/GenBank/DDBJ databases">
        <authorList>
            <person name="Palmer J.M."/>
        </authorList>
    </citation>
    <scope>NUCLEOTIDE SEQUENCE [LARGE SCALE GENOMIC DNA]</scope>
    <source>
        <strain evidence="4 5">GA_2019</strain>
        <tissue evidence="4">Muscle</tissue>
    </source>
</reference>
<feature type="region of interest" description="Disordered" evidence="3">
    <location>
        <begin position="124"/>
        <end position="153"/>
    </location>
</feature>
<name>A0ABV0PK52_9TELE</name>
<evidence type="ECO:0000313" key="5">
    <source>
        <dbReference type="Proteomes" id="UP001476798"/>
    </source>
</evidence>
<dbReference type="EMBL" id="JAHRIO010080038">
    <property type="protein sequence ID" value="MEQ2183850.1"/>
    <property type="molecule type" value="Genomic_DNA"/>
</dbReference>
<feature type="compositionally biased region" description="Polar residues" evidence="3">
    <location>
        <begin position="126"/>
        <end position="137"/>
    </location>
</feature>
<sequence length="203" mass="21648">MPNLAPRTSLRSLEAVRNSRSMEANLQSSGNRMSHLTRSPSTGMACSRLRSNGQSPLTLRTPVKAVNPVGSMSAGRQSPRGLPVIQSLPTTGGRRVQSPGSVNGGGYIPGRASFGGGRPVVGRAQAVSSVSTRSKLSQPPRREQADWPRPSKEWPGIQKLQAALSLPSKINQNNNRHIRQGGDTPIESGDEAIRVIILMEQGT</sequence>
<organism evidence="4 5">
    <name type="scientific">Goodea atripinnis</name>
    <dbReference type="NCBI Taxonomy" id="208336"/>
    <lineage>
        <taxon>Eukaryota</taxon>
        <taxon>Metazoa</taxon>
        <taxon>Chordata</taxon>
        <taxon>Craniata</taxon>
        <taxon>Vertebrata</taxon>
        <taxon>Euteleostomi</taxon>
        <taxon>Actinopterygii</taxon>
        <taxon>Neopterygii</taxon>
        <taxon>Teleostei</taxon>
        <taxon>Neoteleostei</taxon>
        <taxon>Acanthomorphata</taxon>
        <taxon>Ovalentaria</taxon>
        <taxon>Atherinomorphae</taxon>
        <taxon>Cyprinodontiformes</taxon>
        <taxon>Goodeidae</taxon>
        <taxon>Goodea</taxon>
    </lineage>
</organism>
<keyword evidence="5" id="KW-1185">Reference proteome</keyword>
<dbReference type="InterPro" id="IPR026179">
    <property type="entry name" value="Slain"/>
</dbReference>
<dbReference type="Proteomes" id="UP001476798">
    <property type="component" value="Unassembled WGS sequence"/>
</dbReference>
<evidence type="ECO:0000256" key="3">
    <source>
        <dbReference type="SAM" id="MobiDB-lite"/>
    </source>
</evidence>
<feature type="compositionally biased region" description="Basic and acidic residues" evidence="3">
    <location>
        <begin position="140"/>
        <end position="152"/>
    </location>
</feature>
<evidence type="ECO:0000313" key="4">
    <source>
        <dbReference type="EMBL" id="MEQ2183850.1"/>
    </source>
</evidence>
<comment type="similarity">
    <text evidence="1">Belongs to the SLAIN motif-containing family.</text>
</comment>
<feature type="region of interest" description="Disordered" evidence="3">
    <location>
        <begin position="1"/>
        <end position="58"/>
    </location>
</feature>
<dbReference type="Pfam" id="PF15301">
    <property type="entry name" value="SLAIN"/>
    <property type="match status" value="1"/>
</dbReference>
<evidence type="ECO:0000256" key="2">
    <source>
        <dbReference type="ARBA" id="ARBA00023054"/>
    </source>
</evidence>
<evidence type="ECO:0000256" key="1">
    <source>
        <dbReference type="ARBA" id="ARBA00006652"/>
    </source>
</evidence>
<gene>
    <name evidence="4" type="ORF">GOODEAATRI_002163</name>
</gene>